<evidence type="ECO:0000256" key="9">
    <source>
        <dbReference type="SAM" id="MobiDB-lite"/>
    </source>
</evidence>
<dbReference type="EC" id="1.8.3.2" evidence="8"/>
<feature type="domain" description="Thioredoxin" evidence="11">
    <location>
        <begin position="37"/>
        <end position="177"/>
    </location>
</feature>
<reference evidence="12 13" key="2">
    <citation type="journal article" date="2008" name="Nature">
        <title>The Phaeodactylum genome reveals the evolutionary history of diatom genomes.</title>
        <authorList>
            <person name="Bowler C."/>
            <person name="Allen A.E."/>
            <person name="Badger J.H."/>
            <person name="Grimwood J."/>
            <person name="Jabbari K."/>
            <person name="Kuo A."/>
            <person name="Maheswari U."/>
            <person name="Martens C."/>
            <person name="Maumus F."/>
            <person name="Otillar R.P."/>
            <person name="Rayko E."/>
            <person name="Salamov A."/>
            <person name="Vandepoele K."/>
            <person name="Beszteri B."/>
            <person name="Gruber A."/>
            <person name="Heijde M."/>
            <person name="Katinka M."/>
            <person name="Mock T."/>
            <person name="Valentin K."/>
            <person name="Verret F."/>
            <person name="Berges J.A."/>
            <person name="Brownlee C."/>
            <person name="Cadoret J.P."/>
            <person name="Chiovitti A."/>
            <person name="Choi C.J."/>
            <person name="Coesel S."/>
            <person name="De Martino A."/>
            <person name="Detter J.C."/>
            <person name="Durkin C."/>
            <person name="Falciatore A."/>
            <person name="Fournet J."/>
            <person name="Haruta M."/>
            <person name="Huysman M.J."/>
            <person name="Jenkins B.D."/>
            <person name="Jiroutova K."/>
            <person name="Jorgensen R.E."/>
            <person name="Joubert Y."/>
            <person name="Kaplan A."/>
            <person name="Kroger N."/>
            <person name="Kroth P.G."/>
            <person name="La Roche J."/>
            <person name="Lindquist E."/>
            <person name="Lommer M."/>
            <person name="Martin-Jezequel V."/>
            <person name="Lopez P.J."/>
            <person name="Lucas S."/>
            <person name="Mangogna M."/>
            <person name="McGinnis K."/>
            <person name="Medlin L.K."/>
            <person name="Montsant A."/>
            <person name="Oudot-Le Secq M.P."/>
            <person name="Napoli C."/>
            <person name="Obornik M."/>
            <person name="Parker M.S."/>
            <person name="Petit J.L."/>
            <person name="Porcel B.M."/>
            <person name="Poulsen N."/>
            <person name="Robison M."/>
            <person name="Rychlewski L."/>
            <person name="Rynearson T.A."/>
            <person name="Schmutz J."/>
            <person name="Shapiro H."/>
            <person name="Siaut M."/>
            <person name="Stanley M."/>
            <person name="Sussman M.R."/>
            <person name="Taylor A.R."/>
            <person name="Vardi A."/>
            <person name="von Dassow P."/>
            <person name="Vyverman W."/>
            <person name="Willis A."/>
            <person name="Wyrwicz L.S."/>
            <person name="Rokhsar D.S."/>
            <person name="Weissenbach J."/>
            <person name="Armbrust E.V."/>
            <person name="Green B.R."/>
            <person name="Van de Peer Y."/>
            <person name="Grigoriev I.V."/>
        </authorList>
    </citation>
    <scope>NUCLEOTIDE SEQUENCE [LARGE SCALE GENOMIC DNA]</scope>
    <source>
        <strain evidence="12 13">CCMP1335</strain>
    </source>
</reference>
<dbReference type="Pfam" id="PF00085">
    <property type="entry name" value="Thioredoxin"/>
    <property type="match status" value="1"/>
</dbReference>
<keyword evidence="13" id="KW-1185">Reference proteome</keyword>
<keyword evidence="6" id="KW-1015">Disulfide bond</keyword>
<evidence type="ECO:0000256" key="8">
    <source>
        <dbReference type="RuleBase" id="RU371123"/>
    </source>
</evidence>
<dbReference type="GO" id="GO:0000139">
    <property type="term" value="C:Golgi membrane"/>
    <property type="evidence" value="ECO:0000318"/>
    <property type="project" value="GO_Central"/>
</dbReference>
<evidence type="ECO:0000259" key="11">
    <source>
        <dbReference type="PROSITE" id="PS51352"/>
    </source>
</evidence>
<keyword evidence="3" id="KW-0732">Signal</keyword>
<feature type="compositionally biased region" description="Basic and acidic residues" evidence="9">
    <location>
        <begin position="323"/>
        <end position="347"/>
    </location>
</feature>
<keyword evidence="7" id="KW-0325">Glycoprotein</keyword>
<dbReference type="HOGENOM" id="CLU_290282_0_0_1"/>
<feature type="compositionally biased region" description="Basic and acidic residues" evidence="9">
    <location>
        <begin position="674"/>
        <end position="694"/>
    </location>
</feature>
<accession>B8BQG4</accession>
<dbReference type="PROSITE" id="PS51352">
    <property type="entry name" value="THIOREDOXIN_2"/>
    <property type="match status" value="1"/>
</dbReference>
<dbReference type="KEGG" id="tps:THAPSDRAFT_20753"/>
<dbReference type="InParanoid" id="B8BQG4"/>
<feature type="compositionally biased region" description="Acidic residues" evidence="9">
    <location>
        <begin position="227"/>
        <end position="239"/>
    </location>
</feature>
<dbReference type="InterPro" id="IPR039798">
    <property type="entry name" value="Sulfhydryl_oxidase"/>
</dbReference>
<dbReference type="InterPro" id="IPR017905">
    <property type="entry name" value="ERV/ALR_sulphydryl_oxidase"/>
</dbReference>
<evidence type="ECO:0000256" key="3">
    <source>
        <dbReference type="ARBA" id="ARBA00022729"/>
    </source>
</evidence>
<dbReference type="GeneID" id="7446828"/>
<feature type="compositionally biased region" description="Basic and acidic residues" evidence="9">
    <location>
        <begin position="240"/>
        <end position="265"/>
    </location>
</feature>
<gene>
    <name evidence="12" type="ORF">THAPSDRAFT_20753</name>
</gene>
<feature type="compositionally biased region" description="Acidic residues" evidence="9">
    <location>
        <begin position="266"/>
        <end position="292"/>
    </location>
</feature>
<evidence type="ECO:0000259" key="10">
    <source>
        <dbReference type="PROSITE" id="PS51324"/>
    </source>
</evidence>
<dbReference type="Gene3D" id="3.40.30.10">
    <property type="entry name" value="Glutaredoxin"/>
    <property type="match status" value="1"/>
</dbReference>
<evidence type="ECO:0000256" key="1">
    <source>
        <dbReference type="ARBA" id="ARBA00001974"/>
    </source>
</evidence>
<dbReference type="eggNOG" id="KOG1731">
    <property type="taxonomic scope" value="Eukaryota"/>
</dbReference>
<dbReference type="SUPFAM" id="SSF52833">
    <property type="entry name" value="Thioredoxin-like"/>
    <property type="match status" value="1"/>
</dbReference>
<dbReference type="Pfam" id="PF04777">
    <property type="entry name" value="Evr1_Alr"/>
    <property type="match status" value="1"/>
</dbReference>
<organism evidence="12 13">
    <name type="scientific">Thalassiosira pseudonana</name>
    <name type="common">Marine diatom</name>
    <name type="synonym">Cyclotella nana</name>
    <dbReference type="NCBI Taxonomy" id="35128"/>
    <lineage>
        <taxon>Eukaryota</taxon>
        <taxon>Sar</taxon>
        <taxon>Stramenopiles</taxon>
        <taxon>Ochrophyta</taxon>
        <taxon>Bacillariophyta</taxon>
        <taxon>Coscinodiscophyceae</taxon>
        <taxon>Thalassiosirophycidae</taxon>
        <taxon>Thalassiosirales</taxon>
        <taxon>Thalassiosiraceae</taxon>
        <taxon>Thalassiosira</taxon>
    </lineage>
</organism>
<feature type="transmembrane region" description="Helical" evidence="8">
    <location>
        <begin position="1005"/>
        <end position="1022"/>
    </location>
</feature>
<name>B8BQG4_THAPS</name>
<feature type="transmembrane region" description="Helical" evidence="8">
    <location>
        <begin position="21"/>
        <end position="39"/>
    </location>
</feature>
<dbReference type="GO" id="GO:0016971">
    <property type="term" value="F:flavin-dependent sulfhydryl oxidase activity"/>
    <property type="evidence" value="ECO:0000318"/>
    <property type="project" value="GO_Central"/>
</dbReference>
<dbReference type="InterPro" id="IPR036774">
    <property type="entry name" value="ERV/ALR_sulphydryl_oxid_sf"/>
</dbReference>
<keyword evidence="8" id="KW-0812">Transmembrane</keyword>
<keyword evidence="2 8" id="KW-0285">Flavoprotein</keyword>
<dbReference type="InterPro" id="IPR013766">
    <property type="entry name" value="Thioredoxin_domain"/>
</dbReference>
<protein>
    <recommendedName>
        <fullName evidence="8">Sulfhydryl oxidase</fullName>
        <ecNumber evidence="8">1.8.3.2</ecNumber>
    </recommendedName>
</protein>
<evidence type="ECO:0000313" key="13">
    <source>
        <dbReference type="Proteomes" id="UP000001449"/>
    </source>
</evidence>
<dbReference type="AlphaFoldDB" id="B8BQG4"/>
<dbReference type="CDD" id="cd02961">
    <property type="entry name" value="PDI_a_family"/>
    <property type="match status" value="1"/>
</dbReference>
<comment type="catalytic activity">
    <reaction evidence="8">
        <text>2 R'C(R)SH + O2 = R'C(R)S-S(R)CR' + H2O2</text>
        <dbReference type="Rhea" id="RHEA:17357"/>
        <dbReference type="ChEBI" id="CHEBI:15379"/>
        <dbReference type="ChEBI" id="CHEBI:16240"/>
        <dbReference type="ChEBI" id="CHEBI:16520"/>
        <dbReference type="ChEBI" id="CHEBI:17412"/>
        <dbReference type="EC" id="1.8.3.2"/>
    </reaction>
</comment>
<dbReference type="GO" id="GO:0006457">
    <property type="term" value="P:protein folding"/>
    <property type="evidence" value="ECO:0000318"/>
    <property type="project" value="GO_Central"/>
</dbReference>
<sequence>MSGDDDKPRSAVMLALTRRRIAEMIGLVIFLCIVLFSQISSPTASSSSSAIRTADGASKYLYNSIDSPPVIEHGLGSADYTKSTSPKVVEFYDPKCGACQAFKSNFIEVAKKVQSNRPNVEFYAVSCQVHHSLCAQYGSSVPKIIVFNAAENDGTEVQKGSGAVYFLSQRLLKALRAPNEVAADGLNAAVPDRLRRRLGVENDDEYAYGDGDVGESTAQNKPPSEKEGDDYETGEMEEIQPERELPPVDIAHSNEDAIIIRRHEEEDSLQEESLQEDTVEVTEEGSADETEDAIMIQMHEDDEESPQSNVDVGGAGADVDMDADNRDGRVKKNEDLHEPSAKVEPSAKRVNSNQARQRSPVFESQQTSKGVQSKPFKQAGPAETSRENNNDDIESDNSIQRPPENIESNQDEQENNELHRPAVVPRENWKPLHETDAWKNTLREAENSKTEMGKHFRKWKEEHEKKMLAQEKREAGERQTVTVEKPVSFAVTCKDDPSFLYGGKDGYNCESIRGNKGICSKKVDGLKIGVMSCPEACRMVHECQYALQDKGGEKSTERVKTATVEHPDFPPRLDNSSNNQQPQQHLPKQSNIPPPRKTIPVAGKDMTDEQIIEFQKFVAKQRQSIARQNKLKHPIKTIIGGNDEAKQQQQKVPKQKNQSPMNNYKSQYRPAVADPKDANKNKNAADLRPEAQKKGVGEQLFAKVPIVKRAFKRSHAEETLNDAALSFTRGLMMGVLRTSDDPLDYKRKAALMDWLDLMSISLPPELNLHELIDTLRLNIDSISQSPKSLTAIIEKHHIPNPNWSDSCTKKVGLGFFCGFWKLLHIMSMGVSEQAGGLALRESYPTIRIFSAKEAGDVIREYMAYFFNCEKCTQRFIAQYDDCSFQRCNRLSDATVDAPADSWKEFSIWLWEVHNDVSRSKASRASDVFTKWGKKEEAKRWERDMSAVYPHIDQCLTCFTAEGLWDVNAVYLHLEREYWDFGHGVSAEMESFLEYNDERKTVSSGLGMYFMLMLIVVAAWFLFKKQKLRLTGHHKKYEAIPTSFPRMRGNVKYRDS</sequence>
<evidence type="ECO:0000256" key="5">
    <source>
        <dbReference type="ARBA" id="ARBA00023002"/>
    </source>
</evidence>
<comment type="caution">
    <text evidence="8">Lacks conserved residue(s) required for the propagation of feature annotation.</text>
</comment>
<feature type="compositionally biased region" description="Polar residues" evidence="9">
    <location>
        <begin position="574"/>
        <end position="591"/>
    </location>
</feature>
<feature type="compositionally biased region" description="Low complexity" evidence="9">
    <location>
        <begin position="647"/>
        <end position="658"/>
    </location>
</feature>
<dbReference type="PaxDb" id="35128-Thaps20753"/>
<dbReference type="Gene3D" id="1.20.120.310">
    <property type="entry name" value="ERV/ALR sulfhydryl oxidase domain"/>
    <property type="match status" value="1"/>
</dbReference>
<dbReference type="FunFam" id="1.20.120.310:FF:000013">
    <property type="entry name" value="Sulfhydryl oxidase"/>
    <property type="match status" value="1"/>
</dbReference>
<comment type="cofactor">
    <cofactor evidence="1 8">
        <name>FAD</name>
        <dbReference type="ChEBI" id="CHEBI:57692"/>
    </cofactor>
</comment>
<dbReference type="PROSITE" id="PS51324">
    <property type="entry name" value="ERV_ALR"/>
    <property type="match status" value="1"/>
</dbReference>
<reference evidence="12 13" key="1">
    <citation type="journal article" date="2004" name="Science">
        <title>The genome of the diatom Thalassiosira pseudonana: ecology, evolution, and metabolism.</title>
        <authorList>
            <person name="Armbrust E.V."/>
            <person name="Berges J.A."/>
            <person name="Bowler C."/>
            <person name="Green B.R."/>
            <person name="Martinez D."/>
            <person name="Putnam N.H."/>
            <person name="Zhou S."/>
            <person name="Allen A.E."/>
            <person name="Apt K.E."/>
            <person name="Bechner M."/>
            <person name="Brzezinski M.A."/>
            <person name="Chaal B.K."/>
            <person name="Chiovitti A."/>
            <person name="Davis A.K."/>
            <person name="Demarest M.S."/>
            <person name="Detter J.C."/>
            <person name="Glavina T."/>
            <person name="Goodstein D."/>
            <person name="Hadi M.Z."/>
            <person name="Hellsten U."/>
            <person name="Hildebrand M."/>
            <person name="Jenkins B.D."/>
            <person name="Jurka J."/>
            <person name="Kapitonov V.V."/>
            <person name="Kroger N."/>
            <person name="Lau W.W."/>
            <person name="Lane T.W."/>
            <person name="Larimer F.W."/>
            <person name="Lippmeier J.C."/>
            <person name="Lucas S."/>
            <person name="Medina M."/>
            <person name="Montsant A."/>
            <person name="Obornik M."/>
            <person name="Parker M.S."/>
            <person name="Palenik B."/>
            <person name="Pazour G.J."/>
            <person name="Richardson P.M."/>
            <person name="Rynearson T.A."/>
            <person name="Saito M.A."/>
            <person name="Schwartz D.C."/>
            <person name="Thamatrakoln K."/>
            <person name="Valentin K."/>
            <person name="Vardi A."/>
            <person name="Wilkerson F.P."/>
            <person name="Rokhsar D.S."/>
        </authorList>
    </citation>
    <scope>NUCLEOTIDE SEQUENCE [LARGE SCALE GENOMIC DNA]</scope>
    <source>
        <strain evidence="12 13">CCMP1335</strain>
    </source>
</reference>
<proteinExistence type="predicted"/>
<keyword evidence="8" id="KW-1133">Transmembrane helix</keyword>
<dbReference type="PANTHER" id="PTHR22897">
    <property type="entry name" value="QUIESCIN Q6-RELATED SULFHYDRYL OXIDASE"/>
    <property type="match status" value="1"/>
</dbReference>
<dbReference type="Proteomes" id="UP000001449">
    <property type="component" value="Chromosome 1"/>
</dbReference>
<evidence type="ECO:0000256" key="7">
    <source>
        <dbReference type="ARBA" id="ARBA00023180"/>
    </source>
</evidence>
<feature type="compositionally biased region" description="Polar residues" evidence="9">
    <location>
        <begin position="349"/>
        <end position="371"/>
    </location>
</feature>
<dbReference type="PANTHER" id="PTHR22897:SF8">
    <property type="entry name" value="SULFHYDRYL OXIDASE"/>
    <property type="match status" value="1"/>
</dbReference>
<evidence type="ECO:0000313" key="12">
    <source>
        <dbReference type="EMBL" id="EED95780.1"/>
    </source>
</evidence>
<keyword evidence="4 8" id="KW-0274">FAD</keyword>
<dbReference type="RefSeq" id="XP_002286139.1">
    <property type="nucleotide sequence ID" value="XM_002286103.1"/>
</dbReference>
<dbReference type="GO" id="GO:0003756">
    <property type="term" value="F:protein disulfide isomerase activity"/>
    <property type="evidence" value="ECO:0000318"/>
    <property type="project" value="GO_Central"/>
</dbReference>
<evidence type="ECO:0000256" key="2">
    <source>
        <dbReference type="ARBA" id="ARBA00022630"/>
    </source>
</evidence>
<dbReference type="EMBL" id="CM000638">
    <property type="protein sequence ID" value="EED95780.1"/>
    <property type="molecule type" value="Genomic_DNA"/>
</dbReference>
<keyword evidence="5 8" id="KW-0560">Oxidoreductase</keyword>
<dbReference type="SUPFAM" id="SSF69000">
    <property type="entry name" value="FAD-dependent thiol oxidase"/>
    <property type="match status" value="1"/>
</dbReference>
<feature type="region of interest" description="Disordered" evidence="9">
    <location>
        <begin position="549"/>
        <end position="601"/>
    </location>
</feature>
<keyword evidence="8" id="KW-0472">Membrane</keyword>
<feature type="region of interest" description="Disordered" evidence="9">
    <location>
        <begin position="639"/>
        <end position="694"/>
    </location>
</feature>
<dbReference type="InterPro" id="IPR036249">
    <property type="entry name" value="Thioredoxin-like_sf"/>
</dbReference>
<dbReference type="GO" id="GO:0005615">
    <property type="term" value="C:extracellular space"/>
    <property type="evidence" value="ECO:0000318"/>
    <property type="project" value="GO_Central"/>
</dbReference>
<feature type="compositionally biased region" description="Basic and acidic residues" evidence="9">
    <location>
        <begin position="550"/>
        <end position="571"/>
    </location>
</feature>
<evidence type="ECO:0000256" key="4">
    <source>
        <dbReference type="ARBA" id="ARBA00022827"/>
    </source>
</evidence>
<feature type="domain" description="ERV/ALR sulfhydryl oxidase" evidence="10">
    <location>
        <begin position="806"/>
        <end position="940"/>
    </location>
</feature>
<evidence type="ECO:0000256" key="6">
    <source>
        <dbReference type="ARBA" id="ARBA00023157"/>
    </source>
</evidence>
<feature type="region of interest" description="Disordered" evidence="9">
    <location>
        <begin position="201"/>
        <end position="432"/>
    </location>
</feature>